<dbReference type="Pfam" id="PF00356">
    <property type="entry name" value="LacI"/>
    <property type="match status" value="1"/>
</dbReference>
<organism evidence="5 6">
    <name type="scientific">Actinomyces oris</name>
    <dbReference type="NCBI Taxonomy" id="544580"/>
    <lineage>
        <taxon>Bacteria</taxon>
        <taxon>Bacillati</taxon>
        <taxon>Actinomycetota</taxon>
        <taxon>Actinomycetes</taxon>
        <taxon>Actinomycetales</taxon>
        <taxon>Actinomycetaceae</taxon>
        <taxon>Actinomyces</taxon>
    </lineage>
</organism>
<evidence type="ECO:0000256" key="1">
    <source>
        <dbReference type="ARBA" id="ARBA00023015"/>
    </source>
</evidence>
<keyword evidence="3" id="KW-0804">Transcription</keyword>
<evidence type="ECO:0000259" key="4">
    <source>
        <dbReference type="PROSITE" id="PS50932"/>
    </source>
</evidence>
<dbReference type="EMBL" id="MSKL01000018">
    <property type="protein sequence ID" value="OLO49396.1"/>
    <property type="molecule type" value="Genomic_DNA"/>
</dbReference>
<accession>A0A1Q8VMR9</accession>
<dbReference type="CDD" id="cd01392">
    <property type="entry name" value="HTH_LacI"/>
    <property type="match status" value="1"/>
</dbReference>
<dbReference type="Gene3D" id="1.10.260.40">
    <property type="entry name" value="lambda repressor-like DNA-binding domains"/>
    <property type="match status" value="1"/>
</dbReference>
<dbReference type="InterPro" id="IPR046335">
    <property type="entry name" value="LacI/GalR-like_sensor"/>
</dbReference>
<feature type="domain" description="HTH lacI-type" evidence="4">
    <location>
        <begin position="5"/>
        <end position="59"/>
    </location>
</feature>
<dbReference type="InterPro" id="IPR010982">
    <property type="entry name" value="Lambda_DNA-bd_dom_sf"/>
</dbReference>
<sequence>MSVRPSVRDVAVRAGVSVGTVSHVLNHPERVSEVTRKRVEGAIASLGFVRSETARRLRDRGSSVVGVVVHDVSNPFFTEAARGIEDRLHESGCVPMLCSSDADSAREQEILSLLVGMSLRGVIIMPSATTLDRLGMLVERSIRVVLMDHPPIPEMSTVVGDDVAGARAAISHLLEIGHRRIGFVNGPLVIRQAKDRHDGVLKELTARGLDPVEVLQDVESKVGSRSFDAASGAAGAARLLDAPLPPSAIFCANDQMAIGAMREIRRRGLSIPGDVAVVGYDDISFAAELITPLTSVHQPMREMGAAAAELLLAEDGRACSETFIPTLVVRESTLG</sequence>
<dbReference type="InterPro" id="IPR000843">
    <property type="entry name" value="HTH_LacI"/>
</dbReference>
<dbReference type="SUPFAM" id="SSF47413">
    <property type="entry name" value="lambda repressor-like DNA-binding domains"/>
    <property type="match status" value="1"/>
</dbReference>
<evidence type="ECO:0000256" key="2">
    <source>
        <dbReference type="ARBA" id="ARBA00023125"/>
    </source>
</evidence>
<evidence type="ECO:0000256" key="3">
    <source>
        <dbReference type="ARBA" id="ARBA00023163"/>
    </source>
</evidence>
<dbReference type="AlphaFoldDB" id="A0A1Q8VMR9"/>
<dbReference type="PANTHER" id="PTHR30146:SF109">
    <property type="entry name" value="HTH-TYPE TRANSCRIPTIONAL REGULATOR GALS"/>
    <property type="match status" value="1"/>
</dbReference>
<protein>
    <submittedName>
        <fullName evidence="5">LacI family transcriptional regulator</fullName>
    </submittedName>
</protein>
<dbReference type="PROSITE" id="PS00356">
    <property type="entry name" value="HTH_LACI_1"/>
    <property type="match status" value="1"/>
</dbReference>
<evidence type="ECO:0000313" key="5">
    <source>
        <dbReference type="EMBL" id="OLO49396.1"/>
    </source>
</evidence>
<evidence type="ECO:0000313" key="6">
    <source>
        <dbReference type="Proteomes" id="UP000186394"/>
    </source>
</evidence>
<keyword evidence="2" id="KW-0238">DNA-binding</keyword>
<dbReference type="GO" id="GO:0000976">
    <property type="term" value="F:transcription cis-regulatory region binding"/>
    <property type="evidence" value="ECO:0007669"/>
    <property type="project" value="TreeGrafter"/>
</dbReference>
<dbReference type="Pfam" id="PF13377">
    <property type="entry name" value="Peripla_BP_3"/>
    <property type="match status" value="1"/>
</dbReference>
<dbReference type="SMART" id="SM00354">
    <property type="entry name" value="HTH_LACI"/>
    <property type="match status" value="1"/>
</dbReference>
<dbReference type="GO" id="GO:0003700">
    <property type="term" value="F:DNA-binding transcription factor activity"/>
    <property type="evidence" value="ECO:0007669"/>
    <property type="project" value="TreeGrafter"/>
</dbReference>
<dbReference type="PANTHER" id="PTHR30146">
    <property type="entry name" value="LACI-RELATED TRANSCRIPTIONAL REPRESSOR"/>
    <property type="match status" value="1"/>
</dbReference>
<dbReference type="Proteomes" id="UP000186394">
    <property type="component" value="Unassembled WGS sequence"/>
</dbReference>
<gene>
    <name evidence="5" type="ORF">BKH28_07410</name>
</gene>
<dbReference type="InterPro" id="IPR028082">
    <property type="entry name" value="Peripla_BP_I"/>
</dbReference>
<dbReference type="PROSITE" id="PS50932">
    <property type="entry name" value="HTH_LACI_2"/>
    <property type="match status" value="1"/>
</dbReference>
<dbReference type="Gene3D" id="3.40.50.2300">
    <property type="match status" value="2"/>
</dbReference>
<reference evidence="5 6" key="1">
    <citation type="submission" date="2016-12" db="EMBL/GenBank/DDBJ databases">
        <title>Genomic comparison of strains in the 'Actinomyces naeslundii' group.</title>
        <authorList>
            <person name="Mughal S.R."/>
            <person name="Do T."/>
            <person name="Gilbert S.C."/>
            <person name="Witherden E.A."/>
            <person name="Didelot X."/>
            <person name="Beighton D."/>
        </authorList>
    </citation>
    <scope>NUCLEOTIDE SEQUENCE [LARGE SCALE GENOMIC DNA]</scope>
    <source>
        <strain evidence="5 6">P6N</strain>
    </source>
</reference>
<comment type="caution">
    <text evidence="5">The sequence shown here is derived from an EMBL/GenBank/DDBJ whole genome shotgun (WGS) entry which is preliminary data.</text>
</comment>
<proteinExistence type="predicted"/>
<name>A0A1Q8VMR9_9ACTO</name>
<keyword evidence="1" id="KW-0805">Transcription regulation</keyword>
<dbReference type="SUPFAM" id="SSF53822">
    <property type="entry name" value="Periplasmic binding protein-like I"/>
    <property type="match status" value="1"/>
</dbReference>